<accession>A0ABV5KLM6</accession>
<protein>
    <submittedName>
        <fullName evidence="3">Glycosyltransferase</fullName>
        <ecNumber evidence="3">2.4.-.-</ecNumber>
    </submittedName>
</protein>
<proteinExistence type="inferred from homology"/>
<dbReference type="RefSeq" id="WP_377493122.1">
    <property type="nucleotide sequence ID" value="NZ_JBHMDO010000017.1"/>
</dbReference>
<dbReference type="Gene3D" id="3.90.550.10">
    <property type="entry name" value="Spore Coat Polysaccharide Biosynthesis Protein SpsA, Chain A"/>
    <property type="match status" value="1"/>
</dbReference>
<reference evidence="3 4" key="1">
    <citation type="submission" date="2024-09" db="EMBL/GenBank/DDBJ databases">
        <authorList>
            <person name="Sun Q."/>
            <person name="Mori K."/>
        </authorList>
    </citation>
    <scope>NUCLEOTIDE SEQUENCE [LARGE SCALE GENOMIC DNA]</scope>
    <source>
        <strain evidence="3 4">TISTR 2452</strain>
    </source>
</reference>
<dbReference type="EMBL" id="JBHMDO010000017">
    <property type="protein sequence ID" value="MFB9326125.1"/>
    <property type="molecule type" value="Genomic_DNA"/>
</dbReference>
<evidence type="ECO:0000313" key="3">
    <source>
        <dbReference type="EMBL" id="MFB9326125.1"/>
    </source>
</evidence>
<dbReference type="GO" id="GO:0016757">
    <property type="term" value="F:glycosyltransferase activity"/>
    <property type="evidence" value="ECO:0007669"/>
    <property type="project" value="UniProtKB-KW"/>
</dbReference>
<dbReference type="Pfam" id="PF00535">
    <property type="entry name" value="Glycos_transf_2"/>
    <property type="match status" value="1"/>
</dbReference>
<comment type="caution">
    <text evidence="3">The sequence shown here is derived from an EMBL/GenBank/DDBJ whole genome shotgun (WGS) entry which is preliminary data.</text>
</comment>
<evidence type="ECO:0000313" key="4">
    <source>
        <dbReference type="Proteomes" id="UP001589747"/>
    </source>
</evidence>
<keyword evidence="4" id="KW-1185">Reference proteome</keyword>
<feature type="domain" description="Glycosyltransferase 2-like" evidence="2">
    <location>
        <begin position="12"/>
        <end position="119"/>
    </location>
</feature>
<comment type="similarity">
    <text evidence="1">Belongs to the glycosyltransferase 2 family.</text>
</comment>
<dbReference type="EC" id="2.4.-.-" evidence="3"/>
<name>A0ABV5KLM6_9BACL</name>
<organism evidence="3 4">
    <name type="scientific">Paenibacillus aurantiacus</name>
    <dbReference type="NCBI Taxonomy" id="1936118"/>
    <lineage>
        <taxon>Bacteria</taxon>
        <taxon>Bacillati</taxon>
        <taxon>Bacillota</taxon>
        <taxon>Bacilli</taxon>
        <taxon>Bacillales</taxon>
        <taxon>Paenibacillaceae</taxon>
        <taxon>Paenibacillus</taxon>
    </lineage>
</organism>
<dbReference type="PANTHER" id="PTHR22916:SF3">
    <property type="entry name" value="UDP-GLCNAC:BETAGAL BETA-1,3-N-ACETYLGLUCOSAMINYLTRANSFERASE-LIKE PROTEIN 1"/>
    <property type="match status" value="1"/>
</dbReference>
<keyword evidence="3" id="KW-0808">Transferase</keyword>
<sequence>MGKRAEGTGVSIIVCTNRPQFFNNLIRNFLSQRYRNKELIIILNKDSMDLAHYRSRASVYADIRVYQVPERISLGQALNCGITKAKFPLIAKFDDDDYYSPFYLTEQVKALARTNSDIVGKHSCLVHLSASGKLLIRSPRERDKRTVYVQGGTILFKRRVLEKVRFPDKSVGEDTTFLYQCRKRGFRAYATSPFNYVYMRRGDKKTHTWRASDQFYLEGSVVLGVTRDYRKIANRKA</sequence>
<dbReference type="SUPFAM" id="SSF53448">
    <property type="entry name" value="Nucleotide-diphospho-sugar transferases"/>
    <property type="match status" value="1"/>
</dbReference>
<dbReference type="Proteomes" id="UP001589747">
    <property type="component" value="Unassembled WGS sequence"/>
</dbReference>
<dbReference type="PANTHER" id="PTHR22916">
    <property type="entry name" value="GLYCOSYLTRANSFERASE"/>
    <property type="match status" value="1"/>
</dbReference>
<dbReference type="InterPro" id="IPR029044">
    <property type="entry name" value="Nucleotide-diphossugar_trans"/>
</dbReference>
<keyword evidence="3" id="KW-0328">Glycosyltransferase</keyword>
<evidence type="ECO:0000256" key="1">
    <source>
        <dbReference type="ARBA" id="ARBA00006739"/>
    </source>
</evidence>
<dbReference type="CDD" id="cd00761">
    <property type="entry name" value="Glyco_tranf_GTA_type"/>
    <property type="match status" value="1"/>
</dbReference>
<dbReference type="InterPro" id="IPR001173">
    <property type="entry name" value="Glyco_trans_2-like"/>
</dbReference>
<evidence type="ECO:0000259" key="2">
    <source>
        <dbReference type="Pfam" id="PF00535"/>
    </source>
</evidence>
<gene>
    <name evidence="3" type="ORF">ACFFSY_09400</name>
</gene>